<dbReference type="Gene3D" id="3.40.50.300">
    <property type="entry name" value="P-loop containing nucleotide triphosphate hydrolases"/>
    <property type="match status" value="1"/>
</dbReference>
<dbReference type="AlphaFoldDB" id="A0A412FY70"/>
<dbReference type="RefSeq" id="WP_117895296.1">
    <property type="nucleotide sequence ID" value="NZ_CABJCV010000013.1"/>
</dbReference>
<accession>A0A412FY70</accession>
<dbReference type="EMBL" id="QRUP01000013">
    <property type="protein sequence ID" value="RGR73107.1"/>
    <property type="molecule type" value="Genomic_DNA"/>
</dbReference>
<evidence type="ECO:0000256" key="1">
    <source>
        <dbReference type="SAM" id="Coils"/>
    </source>
</evidence>
<proteinExistence type="predicted"/>
<protein>
    <recommendedName>
        <fullName evidence="4">Rad50/SbcC-type AAA domain-containing protein</fullName>
    </recommendedName>
</protein>
<comment type="caution">
    <text evidence="2">The sequence shown here is derived from an EMBL/GenBank/DDBJ whole genome shotgun (WGS) entry which is preliminary data.</text>
</comment>
<evidence type="ECO:0000313" key="2">
    <source>
        <dbReference type="EMBL" id="RGR73107.1"/>
    </source>
</evidence>
<organism evidence="2 3">
    <name type="scientific">Holdemania filiformis</name>
    <dbReference type="NCBI Taxonomy" id="61171"/>
    <lineage>
        <taxon>Bacteria</taxon>
        <taxon>Bacillati</taxon>
        <taxon>Bacillota</taxon>
        <taxon>Erysipelotrichia</taxon>
        <taxon>Erysipelotrichales</taxon>
        <taxon>Erysipelotrichaceae</taxon>
        <taxon>Holdemania</taxon>
    </lineage>
</organism>
<evidence type="ECO:0000313" key="3">
    <source>
        <dbReference type="Proteomes" id="UP000284178"/>
    </source>
</evidence>
<dbReference type="GeneID" id="83015950"/>
<sequence>MKIKSIYISQGLFCTERSFEPGFNLIFSEKNSTGKTTLIRCILYGLGYAVPGTKKFNIETCSIRVVIEKDDGTLLVLNRNTSDSIELTEGDTQNSYALPVQTKELHEKIYGTDNEDILNNLLGAIYADQEKGWTLLNRGKAIAGVHFNIDELIRGLSGRNCADILLRKKKIEENLKKYKQILNIAEYRESIAFASGSFTRDSYNRKRLLKLDQFRVERDVLKKEIKRLDENIKNNKKAIELIDNMKLVIRLDSGEEICVTRDMVVGATDSIDLLQAKKKLLIPRLERILKEIETLELEIKEEEQQLALFPTESLADVFDRKMTDVDISPIDVKRVISDLEKERKALGDQISQFTNDSNDVTQSMIKTVQKYMGELGDSEAEKMTWRYLFTSNLKELSGAILHKTVFSFRLAYIIEIEKALGIKLPILLDSPKGKEVDDINIGKMMQILQRDFPNNQIIIASIYHYVPNEHVILLEGQLLDKTIEA</sequence>
<evidence type="ECO:0008006" key="4">
    <source>
        <dbReference type="Google" id="ProtNLM"/>
    </source>
</evidence>
<keyword evidence="3" id="KW-1185">Reference proteome</keyword>
<reference evidence="2 3" key="1">
    <citation type="submission" date="2018-08" db="EMBL/GenBank/DDBJ databases">
        <title>A genome reference for cultivated species of the human gut microbiota.</title>
        <authorList>
            <person name="Zou Y."/>
            <person name="Xue W."/>
            <person name="Luo G."/>
        </authorList>
    </citation>
    <scope>NUCLEOTIDE SEQUENCE [LARGE SCALE GENOMIC DNA]</scope>
    <source>
        <strain evidence="2 3">AF24-29</strain>
    </source>
</reference>
<dbReference type="Proteomes" id="UP000284178">
    <property type="component" value="Unassembled WGS sequence"/>
</dbReference>
<keyword evidence="1" id="KW-0175">Coiled coil</keyword>
<dbReference type="InterPro" id="IPR027417">
    <property type="entry name" value="P-loop_NTPase"/>
</dbReference>
<name>A0A412FY70_9FIRM</name>
<feature type="coiled-coil region" evidence="1">
    <location>
        <begin position="161"/>
        <end position="238"/>
    </location>
</feature>
<gene>
    <name evidence="2" type="ORF">DWY25_11145</name>
</gene>